<dbReference type="Gene3D" id="1.25.10.10">
    <property type="entry name" value="Leucine-rich Repeat Variant"/>
    <property type="match status" value="1"/>
</dbReference>
<dbReference type="EMBL" id="JBAMMX010000004">
    <property type="protein sequence ID" value="KAK6942366.1"/>
    <property type="molecule type" value="Genomic_DNA"/>
</dbReference>
<dbReference type="GO" id="GO:0060320">
    <property type="term" value="P:rejection of self pollen"/>
    <property type="evidence" value="ECO:0007669"/>
    <property type="project" value="UniProtKB-KW"/>
</dbReference>
<evidence type="ECO:0000256" key="5">
    <source>
        <dbReference type="ARBA" id="ARBA00022729"/>
    </source>
</evidence>
<gene>
    <name evidence="6" type="ORF">RJ641_027743</name>
</gene>
<proteinExistence type="inferred from homology"/>
<dbReference type="AlphaFoldDB" id="A0AAN8W5X2"/>
<dbReference type="Pfam" id="PF04078">
    <property type="entry name" value="Rcd1"/>
    <property type="match status" value="1"/>
</dbReference>
<dbReference type="PANTHER" id="PTHR12262">
    <property type="entry name" value="CCR4-NOT TRANSCRIPTION COMPLEX SUBUNIT 9"/>
    <property type="match status" value="1"/>
</dbReference>
<keyword evidence="3" id="KW-0713">Self-incompatibility</keyword>
<keyword evidence="5" id="KW-0732">Signal</keyword>
<evidence type="ECO:0000313" key="7">
    <source>
        <dbReference type="Proteomes" id="UP001370490"/>
    </source>
</evidence>
<dbReference type="InterPro" id="IPR007216">
    <property type="entry name" value="CNOT9"/>
</dbReference>
<organism evidence="6 7">
    <name type="scientific">Dillenia turbinata</name>
    <dbReference type="NCBI Taxonomy" id="194707"/>
    <lineage>
        <taxon>Eukaryota</taxon>
        <taxon>Viridiplantae</taxon>
        <taxon>Streptophyta</taxon>
        <taxon>Embryophyta</taxon>
        <taxon>Tracheophyta</taxon>
        <taxon>Spermatophyta</taxon>
        <taxon>Magnoliopsida</taxon>
        <taxon>eudicotyledons</taxon>
        <taxon>Gunneridae</taxon>
        <taxon>Pentapetalae</taxon>
        <taxon>Dilleniales</taxon>
        <taxon>Dilleniaceae</taxon>
        <taxon>Dillenia</taxon>
    </lineage>
</organism>
<keyword evidence="4" id="KW-0964">Secreted</keyword>
<evidence type="ECO:0000256" key="4">
    <source>
        <dbReference type="ARBA" id="ARBA00022525"/>
    </source>
</evidence>
<sequence length="426" mass="49391">MAETEEFEERHDQSWEDRTLNLLQNSNIDLEIGSAKSRKKGKKHKVRWMKRPMAIPEVIIELQSTELREAALRCLSTFLLEKREEDPENYYRTGYLLYNSCSTMAILLQEVLAFYQMMEEDSLNVRACKRLANVLTLFQCIAANKETRLKFVSTSVPNFLLPIILFKAPLEVFENVQAVALSVIGILCQAGEPNIIQWAVENDMVELCWISIEFGNELSKVIGMHILEAILKDKSGIKYLCSETSEYLLRGLIRVWEHLVCLLAVDQEFSPRLLFHIVRCYVLLCSDERGLKMVSENLPKPITDGSFDNISEEFPIIGQLVNSPSSEIVLKFFSSVCGQRSDVQDLQGVFLEKDQYFVFGFDLNFWETTFYACHIKWMMHETHFTVFNGREDKGKCGDKNRCFYEILDTEIRFSQDGFNYITVQEW</sequence>
<dbReference type="GO" id="GO:0030014">
    <property type="term" value="C:CCR4-NOT complex"/>
    <property type="evidence" value="ECO:0007669"/>
    <property type="project" value="InterPro"/>
</dbReference>
<protein>
    <submittedName>
        <fullName evidence="6">Plant self-incompatibility S1</fullName>
    </submittedName>
</protein>
<comment type="similarity">
    <text evidence="2">Belongs to the plant self-incompatibility (S1) protein family.</text>
</comment>
<comment type="subcellular location">
    <subcellularLocation>
        <location evidence="1">Secreted</location>
    </subcellularLocation>
</comment>
<evidence type="ECO:0000313" key="6">
    <source>
        <dbReference type="EMBL" id="KAK6942366.1"/>
    </source>
</evidence>
<keyword evidence="7" id="KW-1185">Reference proteome</keyword>
<name>A0AAN8W5X2_9MAGN</name>
<reference evidence="6 7" key="1">
    <citation type="submission" date="2023-12" db="EMBL/GenBank/DDBJ databases">
        <title>A high-quality genome assembly for Dillenia turbinata (Dilleniales).</title>
        <authorList>
            <person name="Chanderbali A."/>
        </authorList>
    </citation>
    <scope>NUCLEOTIDE SEQUENCE [LARGE SCALE GENOMIC DNA]</scope>
    <source>
        <strain evidence="6">LSX21</strain>
        <tissue evidence="6">Leaf</tissue>
    </source>
</reference>
<dbReference type="InterPro" id="IPR010264">
    <property type="entry name" value="Self-incomp_S1"/>
</dbReference>
<dbReference type="GO" id="GO:0006402">
    <property type="term" value="P:mRNA catabolic process"/>
    <property type="evidence" value="ECO:0007669"/>
    <property type="project" value="InterPro"/>
</dbReference>
<dbReference type="InterPro" id="IPR011989">
    <property type="entry name" value="ARM-like"/>
</dbReference>
<dbReference type="Proteomes" id="UP001370490">
    <property type="component" value="Unassembled WGS sequence"/>
</dbReference>
<comment type="caution">
    <text evidence="6">The sequence shown here is derived from an EMBL/GenBank/DDBJ whole genome shotgun (WGS) entry which is preliminary data.</text>
</comment>
<evidence type="ECO:0000256" key="2">
    <source>
        <dbReference type="ARBA" id="ARBA00005581"/>
    </source>
</evidence>
<evidence type="ECO:0000256" key="3">
    <source>
        <dbReference type="ARBA" id="ARBA00022471"/>
    </source>
</evidence>
<accession>A0AAN8W5X2</accession>
<dbReference type="GO" id="GO:0005576">
    <property type="term" value="C:extracellular region"/>
    <property type="evidence" value="ECO:0007669"/>
    <property type="project" value="UniProtKB-SubCell"/>
</dbReference>
<evidence type="ECO:0000256" key="1">
    <source>
        <dbReference type="ARBA" id="ARBA00004613"/>
    </source>
</evidence>
<dbReference type="Pfam" id="PF05938">
    <property type="entry name" value="Self-incomp_S1"/>
    <property type="match status" value="1"/>
</dbReference>